<dbReference type="EMBL" id="MH744423">
    <property type="protein sequence ID" value="AYD82028.1"/>
    <property type="molecule type" value="Genomic_DNA"/>
</dbReference>
<reference evidence="1 2" key="1">
    <citation type="submission" date="2018-08" db="EMBL/GenBank/DDBJ databases">
        <authorList>
            <person name="Washington J.M."/>
            <person name="Garlena R.A."/>
            <person name="Russell D.A."/>
            <person name="Pope W.H."/>
            <person name="Jacobs-Sera D."/>
            <person name="Hatfull G.F."/>
        </authorList>
    </citation>
    <scope>NUCLEOTIDE SEQUENCE [LARGE SCALE GENOMIC DNA]</scope>
</reference>
<accession>A0A386K9E9</accession>
<protein>
    <submittedName>
        <fullName evidence="1">Uncharacterized protein</fullName>
    </submittedName>
</protein>
<dbReference type="KEGG" id="vg:60321103"/>
<keyword evidence="2" id="KW-1185">Reference proteome</keyword>
<gene>
    <name evidence="1" type="primary">33</name>
    <name evidence="1" type="ORF">SEA_SAGUARO_33</name>
</gene>
<evidence type="ECO:0000313" key="2">
    <source>
        <dbReference type="Proteomes" id="UP000269292"/>
    </source>
</evidence>
<dbReference type="GeneID" id="60321103"/>
<name>A0A386K9E9_9CAUD</name>
<proteinExistence type="predicted"/>
<evidence type="ECO:0000313" key="1">
    <source>
        <dbReference type="EMBL" id="AYD82028.1"/>
    </source>
</evidence>
<sequence>MPLHFTRQQILEEADRYLFEASKLPDSDPHKQQWIQAASNLTNVVLARVYHQLAKTHYDIPDTV</sequence>
<organism evidence="1 2">
    <name type="scientific">Mycobacterium phage Saguaro</name>
    <dbReference type="NCBI Taxonomy" id="2315616"/>
    <lineage>
        <taxon>Viruses</taxon>
        <taxon>Duplodnaviria</taxon>
        <taxon>Heunggongvirae</taxon>
        <taxon>Uroviricota</taxon>
        <taxon>Caudoviricetes</taxon>
        <taxon>Bclasvirinae</taxon>
        <taxon>Saguarovirus</taxon>
        <taxon>Saguarovirus saguaro</taxon>
    </lineage>
</organism>
<dbReference type="Proteomes" id="UP000269292">
    <property type="component" value="Segment"/>
</dbReference>
<dbReference type="RefSeq" id="YP_009949696.1">
    <property type="nucleotide sequence ID" value="NC_051583.1"/>
</dbReference>